<dbReference type="EMBL" id="JARKIB010000260">
    <property type="protein sequence ID" value="KAJ7718782.1"/>
    <property type="molecule type" value="Genomic_DNA"/>
</dbReference>
<protein>
    <submittedName>
        <fullName evidence="2">Uncharacterized protein</fullName>
    </submittedName>
</protein>
<evidence type="ECO:0000313" key="3">
    <source>
        <dbReference type="Proteomes" id="UP001215598"/>
    </source>
</evidence>
<comment type="caution">
    <text evidence="2">The sequence shown here is derived from an EMBL/GenBank/DDBJ whole genome shotgun (WGS) entry which is preliminary data.</text>
</comment>
<gene>
    <name evidence="2" type="ORF">B0H16DRAFT_1475303</name>
</gene>
<keyword evidence="3" id="KW-1185">Reference proteome</keyword>
<feature type="compositionally biased region" description="Polar residues" evidence="1">
    <location>
        <begin position="264"/>
        <end position="281"/>
    </location>
</feature>
<dbReference type="AlphaFoldDB" id="A0AAD7MJ72"/>
<name>A0AAD7MJ72_9AGAR</name>
<sequence length="438" mass="48884">MTQLTEGGVATCERHIEAAVWAVTVHGTYEKRQLVGLQKEKERWDQILHSPGPGRERAAIAVLAETLMYTFGILRRTPGWPIRRAFSLYWTPVIISGLPHNKAPRPIANNFSIDRSVESRLRSSDAGPEPEVDAGTAAVSRCSFPSLQSRQALDRHCDHVPENQHTRLFRAVHPPLDLRVVVADIDEIANRQSASRTPPIPSSPPTALDLRVAVADLDELQDRYHRRSRLRAPCTVGPPERRDISPRIATTTMPFRSRLPRTFAGQSPRSTRPSISATDPSTFVHPRLRRGAETGALPIPSPSSPSPPAKLKMGLTTVTFAVSRCSGRSPSPLRSLARTTPDGRVYLLDMYGRESFITRIMLPLFFFPNPLNGLPEVLRPTTMHSPPLPPPVCCSRRSGMKSPTRSLLTFMARTAEWVRQPQGMRKETVEKDEYFDKL</sequence>
<proteinExistence type="predicted"/>
<organism evidence="2 3">
    <name type="scientific">Mycena metata</name>
    <dbReference type="NCBI Taxonomy" id="1033252"/>
    <lineage>
        <taxon>Eukaryota</taxon>
        <taxon>Fungi</taxon>
        <taxon>Dikarya</taxon>
        <taxon>Basidiomycota</taxon>
        <taxon>Agaricomycotina</taxon>
        <taxon>Agaricomycetes</taxon>
        <taxon>Agaricomycetidae</taxon>
        <taxon>Agaricales</taxon>
        <taxon>Marasmiineae</taxon>
        <taxon>Mycenaceae</taxon>
        <taxon>Mycena</taxon>
    </lineage>
</organism>
<reference evidence="2" key="1">
    <citation type="submission" date="2023-03" db="EMBL/GenBank/DDBJ databases">
        <title>Massive genome expansion in bonnet fungi (Mycena s.s.) driven by repeated elements and novel gene families across ecological guilds.</title>
        <authorList>
            <consortium name="Lawrence Berkeley National Laboratory"/>
            <person name="Harder C.B."/>
            <person name="Miyauchi S."/>
            <person name="Viragh M."/>
            <person name="Kuo A."/>
            <person name="Thoen E."/>
            <person name="Andreopoulos B."/>
            <person name="Lu D."/>
            <person name="Skrede I."/>
            <person name="Drula E."/>
            <person name="Henrissat B."/>
            <person name="Morin E."/>
            <person name="Kohler A."/>
            <person name="Barry K."/>
            <person name="LaButti K."/>
            <person name="Morin E."/>
            <person name="Salamov A."/>
            <person name="Lipzen A."/>
            <person name="Mereny Z."/>
            <person name="Hegedus B."/>
            <person name="Baldrian P."/>
            <person name="Stursova M."/>
            <person name="Weitz H."/>
            <person name="Taylor A."/>
            <person name="Grigoriev I.V."/>
            <person name="Nagy L.G."/>
            <person name="Martin F."/>
            <person name="Kauserud H."/>
        </authorList>
    </citation>
    <scope>NUCLEOTIDE SEQUENCE</scope>
    <source>
        <strain evidence="2">CBHHK182m</strain>
    </source>
</reference>
<feature type="region of interest" description="Disordered" evidence="1">
    <location>
        <begin position="260"/>
        <end position="282"/>
    </location>
</feature>
<dbReference type="Proteomes" id="UP001215598">
    <property type="component" value="Unassembled WGS sequence"/>
</dbReference>
<evidence type="ECO:0000313" key="2">
    <source>
        <dbReference type="EMBL" id="KAJ7718782.1"/>
    </source>
</evidence>
<accession>A0AAD7MJ72</accession>
<evidence type="ECO:0000256" key="1">
    <source>
        <dbReference type="SAM" id="MobiDB-lite"/>
    </source>
</evidence>